<feature type="transmembrane region" description="Helical" evidence="1">
    <location>
        <begin position="7"/>
        <end position="26"/>
    </location>
</feature>
<keyword evidence="1" id="KW-1133">Transmembrane helix</keyword>
<keyword evidence="1" id="KW-0812">Transmembrane</keyword>
<evidence type="ECO:0000256" key="1">
    <source>
        <dbReference type="SAM" id="Phobius"/>
    </source>
</evidence>
<feature type="transmembrane region" description="Helical" evidence="1">
    <location>
        <begin position="145"/>
        <end position="166"/>
    </location>
</feature>
<feature type="transmembrane region" description="Helical" evidence="1">
    <location>
        <begin position="82"/>
        <end position="101"/>
    </location>
</feature>
<dbReference type="Proteomes" id="UP000242754">
    <property type="component" value="Unassembled WGS sequence"/>
</dbReference>
<reference evidence="2 3" key="1">
    <citation type="submission" date="2016-02" db="EMBL/GenBank/DDBJ databases">
        <authorList>
            <person name="Wen L."/>
            <person name="He K."/>
            <person name="Yang H."/>
        </authorList>
    </citation>
    <scope>NUCLEOTIDE SEQUENCE [LARGE SCALE GENOMIC DNA]</scope>
    <source>
        <strain evidence="2">Trichococcus palustris</strain>
    </source>
</reference>
<evidence type="ECO:0000313" key="3">
    <source>
        <dbReference type="Proteomes" id="UP000242754"/>
    </source>
</evidence>
<accession>A0A143YUY7</accession>
<protein>
    <submittedName>
        <fullName evidence="2">Uncharacterized protein</fullName>
    </submittedName>
</protein>
<feature type="transmembrane region" description="Helical" evidence="1">
    <location>
        <begin position="54"/>
        <end position="75"/>
    </location>
</feature>
<keyword evidence="3" id="KW-1185">Reference proteome</keyword>
<dbReference type="EMBL" id="FJNE01000008">
    <property type="protein sequence ID" value="CZQ99503.1"/>
    <property type="molecule type" value="Genomic_DNA"/>
</dbReference>
<proteinExistence type="predicted"/>
<sequence length="167" mass="19041">MNVTQALIDGLVWSVLWVIVIAVAAWKFPQQLVHDYPEELQKVVHLPPVDKEKYRLFIVPAIVVIIGFLFFSVLRTYSTAEVAIWVLILHAFILGMVWNVFDLLIMDWLLFCTIQPKFMVLPGSEGHPAYKDYRFHFIGFLKGCAYSAVGAAICGGICFGILKFFVW</sequence>
<dbReference type="RefSeq" id="WP_087033932.1">
    <property type="nucleotide sequence ID" value="NZ_FJNE01000008.1"/>
</dbReference>
<name>A0A143YUY7_9LACT</name>
<keyword evidence="1" id="KW-0472">Membrane</keyword>
<dbReference type="AlphaFoldDB" id="A0A143YUY7"/>
<dbReference type="OrthoDB" id="359342at2"/>
<organism evidence="2 3">
    <name type="scientific">Trichococcus palustris</name>
    <dbReference type="NCBI Taxonomy" id="140314"/>
    <lineage>
        <taxon>Bacteria</taxon>
        <taxon>Bacillati</taxon>
        <taxon>Bacillota</taxon>
        <taxon>Bacilli</taxon>
        <taxon>Lactobacillales</taxon>
        <taxon>Carnobacteriaceae</taxon>
        <taxon>Trichococcus</taxon>
    </lineage>
</organism>
<evidence type="ECO:0000313" key="2">
    <source>
        <dbReference type="EMBL" id="CZQ99503.1"/>
    </source>
</evidence>
<gene>
    <name evidence="2" type="ORF">Tpal_2381</name>
</gene>
<dbReference type="STRING" id="140314.SAMN04488076_10758"/>